<dbReference type="OrthoDB" id="9182198at2"/>
<dbReference type="EMBL" id="FNWO01000025">
    <property type="protein sequence ID" value="SEH67352.1"/>
    <property type="molecule type" value="Genomic_DNA"/>
</dbReference>
<accession>A0A1H6K4P6</accession>
<proteinExistence type="predicted"/>
<keyword evidence="2" id="KW-1185">Reference proteome</keyword>
<protein>
    <submittedName>
        <fullName evidence="1">Uncharacterized protein</fullName>
    </submittedName>
</protein>
<name>A0A1H6K4P6_MAGFU</name>
<dbReference type="AlphaFoldDB" id="A0A1H6K4P6"/>
<sequence length="74" mass="8547">MSLTELRLITGEKDAKPPFLDLQNILEYLNRKTPGRLYDIVLADRMAEFLHDRFAVTDNELWHFGGTVGGLEKR</sequence>
<evidence type="ECO:0000313" key="1">
    <source>
        <dbReference type="EMBL" id="SEH67352.1"/>
    </source>
</evidence>
<reference evidence="2" key="1">
    <citation type="submission" date="2016-10" db="EMBL/GenBank/DDBJ databases">
        <authorList>
            <person name="Varghese N."/>
            <person name="Submissions S."/>
        </authorList>
    </citation>
    <scope>NUCLEOTIDE SEQUENCE [LARGE SCALE GENOMIC DNA]</scope>
    <source>
        <strain evidence="2">DSM 13234</strain>
    </source>
</reference>
<dbReference type="Proteomes" id="UP000182983">
    <property type="component" value="Unassembled WGS sequence"/>
</dbReference>
<organism evidence="1 2">
    <name type="scientific">Magnetospirillum fulvum</name>
    <name type="common">Rhodospirillum fulvum</name>
    <dbReference type="NCBI Taxonomy" id="1082"/>
    <lineage>
        <taxon>Bacteria</taxon>
        <taxon>Pseudomonadati</taxon>
        <taxon>Pseudomonadota</taxon>
        <taxon>Alphaproteobacteria</taxon>
        <taxon>Rhodospirillales</taxon>
        <taxon>Rhodospirillaceae</taxon>
        <taxon>Magnetospirillum</taxon>
    </lineage>
</organism>
<evidence type="ECO:0000313" key="2">
    <source>
        <dbReference type="Proteomes" id="UP000182983"/>
    </source>
</evidence>
<gene>
    <name evidence="1" type="ORF">SAMN04244559_03387</name>
</gene>
<dbReference type="RefSeq" id="WP_139305654.1">
    <property type="nucleotide sequence ID" value="NZ_FNWO01000025.1"/>
</dbReference>